<dbReference type="Pfam" id="PF01381">
    <property type="entry name" value="HTH_3"/>
    <property type="match status" value="1"/>
</dbReference>
<comment type="caution">
    <text evidence="3">The sequence shown here is derived from an EMBL/GenBank/DDBJ whole genome shotgun (WGS) entry which is preliminary data.</text>
</comment>
<dbReference type="InterPro" id="IPR010982">
    <property type="entry name" value="Lambda_DNA-bd_dom_sf"/>
</dbReference>
<keyword evidence="1" id="KW-0238">DNA-binding</keyword>
<evidence type="ECO:0000256" key="1">
    <source>
        <dbReference type="ARBA" id="ARBA00023125"/>
    </source>
</evidence>
<proteinExistence type="predicted"/>
<accession>A0ABV7ZU22</accession>
<sequence length="286" mass="32012">MPLDAFEQLTEYLKAHQGIRQVPFVEQEVNLGSHIAQIWRRSRTDRGLSQSELASALGVSRAQYLRYESGNSVPRLHTVALWSLMTGGPPGILAGQVAYLPETPSIPSQIFRLANWLTLTDNPLFIGSLNVLAQVLDLPRFDPKDPSLHFDAEIQAAAIEEVRNQTLYAAIGANLRLIRQMLAYSQEDMANALGISTSHYLSVERGEIAYSFVLFPRFAYSMQLPPLAVTINTRYYDLRQVMQRRFEVACLLIHNTPESMRSGVIQWLSDSARLASLAGIRSPLNV</sequence>
<dbReference type="SMART" id="SM00530">
    <property type="entry name" value="HTH_XRE"/>
    <property type="match status" value="2"/>
</dbReference>
<keyword evidence="4" id="KW-1185">Reference proteome</keyword>
<dbReference type="CDD" id="cd00093">
    <property type="entry name" value="HTH_XRE"/>
    <property type="match status" value="2"/>
</dbReference>
<name>A0ABV7ZU22_9GAMM</name>
<gene>
    <name evidence="3" type="ORF">ACFOOG_04315</name>
</gene>
<dbReference type="PANTHER" id="PTHR46558:SF11">
    <property type="entry name" value="HTH-TYPE TRANSCRIPTIONAL REGULATOR XRE"/>
    <property type="match status" value="1"/>
</dbReference>
<dbReference type="EMBL" id="JBHRYR010000002">
    <property type="protein sequence ID" value="MFC3852053.1"/>
    <property type="molecule type" value="Genomic_DNA"/>
</dbReference>
<organism evidence="3 4">
    <name type="scientific">Saccharospirillum mangrovi</name>
    <dbReference type="NCBI Taxonomy" id="2161747"/>
    <lineage>
        <taxon>Bacteria</taxon>
        <taxon>Pseudomonadati</taxon>
        <taxon>Pseudomonadota</taxon>
        <taxon>Gammaproteobacteria</taxon>
        <taxon>Oceanospirillales</taxon>
        <taxon>Saccharospirillaceae</taxon>
        <taxon>Saccharospirillum</taxon>
    </lineage>
</organism>
<evidence type="ECO:0000259" key="2">
    <source>
        <dbReference type="PROSITE" id="PS50943"/>
    </source>
</evidence>
<evidence type="ECO:0000313" key="3">
    <source>
        <dbReference type="EMBL" id="MFC3852053.1"/>
    </source>
</evidence>
<feature type="domain" description="HTH cro/C1-type" evidence="2">
    <location>
        <begin position="40"/>
        <end position="78"/>
    </location>
</feature>
<feature type="domain" description="HTH cro/C1-type" evidence="2">
    <location>
        <begin position="175"/>
        <end position="207"/>
    </location>
</feature>
<dbReference type="PANTHER" id="PTHR46558">
    <property type="entry name" value="TRACRIPTIONAL REGULATORY PROTEIN-RELATED-RELATED"/>
    <property type="match status" value="1"/>
</dbReference>
<dbReference type="PROSITE" id="PS50943">
    <property type="entry name" value="HTH_CROC1"/>
    <property type="match status" value="2"/>
</dbReference>
<protein>
    <submittedName>
        <fullName evidence="3">Helix-turn-helix domain-containing protein</fullName>
    </submittedName>
</protein>
<dbReference type="InterPro" id="IPR001387">
    <property type="entry name" value="Cro/C1-type_HTH"/>
</dbReference>
<evidence type="ECO:0000313" key="4">
    <source>
        <dbReference type="Proteomes" id="UP001595617"/>
    </source>
</evidence>
<dbReference type="Gene3D" id="1.10.260.40">
    <property type="entry name" value="lambda repressor-like DNA-binding domains"/>
    <property type="match status" value="2"/>
</dbReference>
<reference evidence="4" key="1">
    <citation type="journal article" date="2019" name="Int. J. Syst. Evol. Microbiol.">
        <title>The Global Catalogue of Microorganisms (GCM) 10K type strain sequencing project: providing services to taxonomists for standard genome sequencing and annotation.</title>
        <authorList>
            <consortium name="The Broad Institute Genomics Platform"/>
            <consortium name="The Broad Institute Genome Sequencing Center for Infectious Disease"/>
            <person name="Wu L."/>
            <person name="Ma J."/>
        </authorList>
    </citation>
    <scope>NUCLEOTIDE SEQUENCE [LARGE SCALE GENOMIC DNA]</scope>
    <source>
        <strain evidence="4">IBRC 10765</strain>
    </source>
</reference>
<dbReference type="Proteomes" id="UP001595617">
    <property type="component" value="Unassembled WGS sequence"/>
</dbReference>
<dbReference type="RefSeq" id="WP_380693751.1">
    <property type="nucleotide sequence ID" value="NZ_JBHRYR010000002.1"/>
</dbReference>
<dbReference type="SUPFAM" id="SSF47413">
    <property type="entry name" value="lambda repressor-like DNA-binding domains"/>
    <property type="match status" value="2"/>
</dbReference>